<feature type="binding site" evidence="8">
    <location>
        <position position="171"/>
    </location>
    <ligand>
        <name>(R)-pantoate</name>
        <dbReference type="ChEBI" id="CHEBI:15980"/>
    </ligand>
</feature>
<comment type="subcellular location">
    <subcellularLocation>
        <location evidence="8">Cytoplasm</location>
    </subcellularLocation>
</comment>
<evidence type="ECO:0000313" key="10">
    <source>
        <dbReference type="Proteomes" id="UP001500957"/>
    </source>
</evidence>
<keyword evidence="3 8" id="KW-0436">Ligase</keyword>
<protein>
    <recommendedName>
        <fullName evidence="8">Pantothenate synthetase</fullName>
        <shortName evidence="8">PS</shortName>
        <ecNumber evidence="8">6.3.2.1</ecNumber>
    </recommendedName>
    <alternativeName>
        <fullName evidence="8">Pantoate--beta-alanine ligase</fullName>
    </alternativeName>
    <alternativeName>
        <fullName evidence="8">Pantoate-activating enzyme</fullName>
    </alternativeName>
</protein>
<comment type="pathway">
    <text evidence="1 8">Cofactor biosynthesis; (R)-pantothenate biosynthesis; (R)-pantothenate from (R)-pantoate and beta-alanine: step 1/1.</text>
</comment>
<dbReference type="Gene3D" id="3.40.50.620">
    <property type="entry name" value="HUPs"/>
    <property type="match status" value="1"/>
</dbReference>
<dbReference type="HAMAP" id="MF_00158">
    <property type="entry name" value="PanC"/>
    <property type="match status" value="1"/>
</dbReference>
<keyword evidence="4 8" id="KW-0566">Pantothenate biosynthesis</keyword>
<feature type="binding site" evidence="8">
    <location>
        <begin position="202"/>
        <end position="205"/>
    </location>
    <ligand>
        <name>ATP</name>
        <dbReference type="ChEBI" id="CHEBI:30616"/>
    </ligand>
</feature>
<dbReference type="EMBL" id="BAAAHE010000020">
    <property type="protein sequence ID" value="GAA0622015.1"/>
    <property type="molecule type" value="Genomic_DNA"/>
</dbReference>
<organism evidence="9 10">
    <name type="scientific">Sporichthya brevicatena</name>
    <dbReference type="NCBI Taxonomy" id="171442"/>
    <lineage>
        <taxon>Bacteria</taxon>
        <taxon>Bacillati</taxon>
        <taxon>Actinomycetota</taxon>
        <taxon>Actinomycetes</taxon>
        <taxon>Sporichthyales</taxon>
        <taxon>Sporichthyaceae</taxon>
        <taxon>Sporichthya</taxon>
    </lineage>
</organism>
<evidence type="ECO:0000256" key="4">
    <source>
        <dbReference type="ARBA" id="ARBA00022655"/>
    </source>
</evidence>
<proteinExistence type="inferred from homology"/>
<comment type="subunit">
    <text evidence="8">Homodimer.</text>
</comment>
<evidence type="ECO:0000256" key="6">
    <source>
        <dbReference type="ARBA" id="ARBA00022840"/>
    </source>
</evidence>
<dbReference type="PANTHER" id="PTHR21299">
    <property type="entry name" value="CYTIDYLATE KINASE/PANTOATE-BETA-ALANINE LIGASE"/>
    <property type="match status" value="1"/>
</dbReference>
<dbReference type="RefSeq" id="WP_344605357.1">
    <property type="nucleotide sequence ID" value="NZ_BAAAHE010000020.1"/>
</dbReference>
<evidence type="ECO:0000256" key="2">
    <source>
        <dbReference type="ARBA" id="ARBA00009256"/>
    </source>
</evidence>
<dbReference type="CDD" id="cd00560">
    <property type="entry name" value="PanC"/>
    <property type="match status" value="1"/>
</dbReference>
<evidence type="ECO:0000313" key="9">
    <source>
        <dbReference type="EMBL" id="GAA0622015.1"/>
    </source>
</evidence>
<dbReference type="InterPro" id="IPR042176">
    <property type="entry name" value="Pantoate_ligase_C"/>
</dbReference>
<dbReference type="EC" id="6.3.2.1" evidence="8"/>
<dbReference type="PANTHER" id="PTHR21299:SF1">
    <property type="entry name" value="PANTOATE--BETA-ALANINE LIGASE"/>
    <property type="match status" value="1"/>
</dbReference>
<feature type="binding site" evidence="8">
    <location>
        <position position="78"/>
    </location>
    <ligand>
        <name>(R)-pantoate</name>
        <dbReference type="ChEBI" id="CHEBI:15980"/>
    </ligand>
</feature>
<dbReference type="GO" id="GO:0016874">
    <property type="term" value="F:ligase activity"/>
    <property type="evidence" value="ECO:0007669"/>
    <property type="project" value="UniProtKB-KW"/>
</dbReference>
<feature type="binding site" evidence="8">
    <location>
        <begin position="47"/>
        <end position="54"/>
    </location>
    <ligand>
        <name>ATP</name>
        <dbReference type="ChEBI" id="CHEBI:30616"/>
    </ligand>
</feature>
<feature type="binding site" evidence="8">
    <location>
        <position position="78"/>
    </location>
    <ligand>
        <name>beta-alanine</name>
        <dbReference type="ChEBI" id="CHEBI:57966"/>
    </ligand>
</feature>
<dbReference type="SUPFAM" id="SSF52374">
    <property type="entry name" value="Nucleotidylyl transferase"/>
    <property type="match status" value="1"/>
</dbReference>
<evidence type="ECO:0000256" key="3">
    <source>
        <dbReference type="ARBA" id="ARBA00022598"/>
    </source>
</evidence>
<accession>A0ABP3S0C3</accession>
<keyword evidence="5 8" id="KW-0547">Nucleotide-binding</keyword>
<comment type="similarity">
    <text evidence="2 8">Belongs to the pantothenate synthetase family.</text>
</comment>
<evidence type="ECO:0000256" key="7">
    <source>
        <dbReference type="ARBA" id="ARBA00048258"/>
    </source>
</evidence>
<dbReference type="InterPro" id="IPR014729">
    <property type="entry name" value="Rossmann-like_a/b/a_fold"/>
</dbReference>
<feature type="active site" description="Proton donor" evidence="8">
    <location>
        <position position="54"/>
    </location>
</feature>
<keyword evidence="10" id="KW-1185">Reference proteome</keyword>
<dbReference type="Proteomes" id="UP001500957">
    <property type="component" value="Unassembled WGS sequence"/>
</dbReference>
<reference evidence="10" key="1">
    <citation type="journal article" date="2019" name="Int. J. Syst. Evol. Microbiol.">
        <title>The Global Catalogue of Microorganisms (GCM) 10K type strain sequencing project: providing services to taxonomists for standard genome sequencing and annotation.</title>
        <authorList>
            <consortium name="The Broad Institute Genomics Platform"/>
            <consortium name="The Broad Institute Genome Sequencing Center for Infectious Disease"/>
            <person name="Wu L."/>
            <person name="Ma J."/>
        </authorList>
    </citation>
    <scope>NUCLEOTIDE SEQUENCE [LARGE SCALE GENOMIC DNA]</scope>
    <source>
        <strain evidence="10">JCM 10671</strain>
    </source>
</reference>
<sequence length="303" mass="31946">MNSTALLDAARPTTTTPVVARTRAELNAALAESELTRPGPRGVVMTMGALHDGHAELMRTARRECASVVATIFVNPLQFGANEDLDKYPRTFEADLALCAEAGVDVLFHPGEAEMYPHGRPATVVTAGPLGDDLEGASRPGHFDGVLTVVLKLLHLTGPQIAYFGEKDYQQLTLIRQMVTDLDLDVRIAPVPTVREADGLARSSRNRYLSDAERAGALAISRALRAGAAAGPRGADAVLAAAKATLAAEPGLVVDYVALRDPELAPAPDTGETRLLVAAKAGTTRLIDNLPVLLGPPVQTARN</sequence>
<comment type="catalytic activity">
    <reaction evidence="7 8">
        <text>(R)-pantoate + beta-alanine + ATP = (R)-pantothenate + AMP + diphosphate + H(+)</text>
        <dbReference type="Rhea" id="RHEA:10912"/>
        <dbReference type="ChEBI" id="CHEBI:15378"/>
        <dbReference type="ChEBI" id="CHEBI:15980"/>
        <dbReference type="ChEBI" id="CHEBI:29032"/>
        <dbReference type="ChEBI" id="CHEBI:30616"/>
        <dbReference type="ChEBI" id="CHEBI:33019"/>
        <dbReference type="ChEBI" id="CHEBI:57966"/>
        <dbReference type="ChEBI" id="CHEBI:456215"/>
        <dbReference type="EC" id="6.3.2.1"/>
    </reaction>
</comment>
<comment type="function">
    <text evidence="8">Catalyzes the condensation of pantoate with beta-alanine in an ATP-dependent reaction via a pantoyl-adenylate intermediate.</text>
</comment>
<evidence type="ECO:0000256" key="5">
    <source>
        <dbReference type="ARBA" id="ARBA00022741"/>
    </source>
</evidence>
<gene>
    <name evidence="8 9" type="primary">panC</name>
    <name evidence="9" type="ORF">GCM10009547_26030</name>
</gene>
<comment type="miscellaneous">
    <text evidence="8">The reaction proceeds by a bi uni uni bi ping pong mechanism.</text>
</comment>
<dbReference type="InterPro" id="IPR003721">
    <property type="entry name" value="Pantoate_ligase"/>
</dbReference>
<dbReference type="NCBIfam" id="TIGR00018">
    <property type="entry name" value="panC"/>
    <property type="match status" value="1"/>
</dbReference>
<dbReference type="Gene3D" id="3.30.1300.10">
    <property type="entry name" value="Pantoate-beta-alanine ligase, C-terminal domain"/>
    <property type="match status" value="1"/>
</dbReference>
<keyword evidence="6 8" id="KW-0067">ATP-binding</keyword>
<evidence type="ECO:0000256" key="8">
    <source>
        <dbReference type="HAMAP-Rule" id="MF_00158"/>
    </source>
</evidence>
<keyword evidence="8" id="KW-0963">Cytoplasm</keyword>
<evidence type="ECO:0000256" key="1">
    <source>
        <dbReference type="ARBA" id="ARBA00004990"/>
    </source>
</evidence>
<feature type="binding site" evidence="8">
    <location>
        <begin position="165"/>
        <end position="168"/>
    </location>
    <ligand>
        <name>ATP</name>
        <dbReference type="ChEBI" id="CHEBI:30616"/>
    </ligand>
</feature>
<name>A0ABP3S0C3_9ACTN</name>
<feature type="binding site" evidence="8">
    <location>
        <position position="194"/>
    </location>
    <ligand>
        <name>ATP</name>
        <dbReference type="ChEBI" id="CHEBI:30616"/>
    </ligand>
</feature>
<dbReference type="Pfam" id="PF02569">
    <property type="entry name" value="Pantoate_ligase"/>
    <property type="match status" value="1"/>
</dbReference>
<comment type="caution">
    <text evidence="9">The sequence shown here is derived from an EMBL/GenBank/DDBJ whole genome shotgun (WGS) entry which is preliminary data.</text>
</comment>